<reference evidence="2" key="1">
    <citation type="submission" date="2021-01" db="EMBL/GenBank/DDBJ databases">
        <authorList>
            <person name="Corre E."/>
            <person name="Pelletier E."/>
            <person name="Niang G."/>
            <person name="Scheremetjew M."/>
            <person name="Finn R."/>
            <person name="Kale V."/>
            <person name="Holt S."/>
            <person name="Cochrane G."/>
            <person name="Meng A."/>
            <person name="Brown T."/>
            <person name="Cohen L."/>
        </authorList>
    </citation>
    <scope>NUCLEOTIDE SEQUENCE</scope>
    <source>
        <strain evidence="2">CCMP127</strain>
    </source>
</reference>
<protein>
    <submittedName>
        <fullName evidence="2">Uncharacterized protein</fullName>
    </submittedName>
</protein>
<feature type="signal peptide" evidence="1">
    <location>
        <begin position="1"/>
        <end position="23"/>
    </location>
</feature>
<sequence length="279" mass="30242">MPTPLGYAALLLLLLFGLQPSAARGGRKKQPYVAPAWWDRLAAEDTTAMLKKCKPYVRRDMIPQTGQRCGREEKLCYFGTQTCPGVGVHPVTQCWCVEEEEEEEDASRNVVGAHGRKKYQWECQPTACPGCASDEDCFDTETERMTQCFSPADDFCGICFTFPPSCTSDEECANGLEGGGPICDDRAIACHCSDGTTCNEPCSSNADCAVGDTCLDGGRCVPTVCTVDTDCVDHFLCSTDSRTCQRRTCTDDEHCSVDAGYCVKGLCFAGRGFCSAPPP</sequence>
<dbReference type="AlphaFoldDB" id="A0A7S3L2N0"/>
<keyword evidence="1" id="KW-0732">Signal</keyword>
<feature type="chain" id="PRO_5031060709" evidence="1">
    <location>
        <begin position="24"/>
        <end position="279"/>
    </location>
</feature>
<organism evidence="2">
    <name type="scientific">Amphora coffeiformis</name>
    <dbReference type="NCBI Taxonomy" id="265554"/>
    <lineage>
        <taxon>Eukaryota</taxon>
        <taxon>Sar</taxon>
        <taxon>Stramenopiles</taxon>
        <taxon>Ochrophyta</taxon>
        <taxon>Bacillariophyta</taxon>
        <taxon>Bacillariophyceae</taxon>
        <taxon>Bacillariophycidae</taxon>
        <taxon>Thalassiophysales</taxon>
        <taxon>Catenulaceae</taxon>
        <taxon>Amphora</taxon>
    </lineage>
</organism>
<accession>A0A7S3L2N0</accession>
<name>A0A7S3L2N0_9STRA</name>
<evidence type="ECO:0000313" key="2">
    <source>
        <dbReference type="EMBL" id="CAE0408012.1"/>
    </source>
</evidence>
<evidence type="ECO:0000256" key="1">
    <source>
        <dbReference type="SAM" id="SignalP"/>
    </source>
</evidence>
<proteinExistence type="predicted"/>
<dbReference type="EMBL" id="HBIM01006803">
    <property type="protein sequence ID" value="CAE0408012.1"/>
    <property type="molecule type" value="Transcribed_RNA"/>
</dbReference>
<gene>
    <name evidence="2" type="ORF">ACOF00016_LOCUS5790</name>
</gene>